<sequence>MIPVKANNTRMNRETTKKMHNVGYVSVRTGSSRLGGRRLFYIIVGLLIGCGLTVTFLRKSNRGQYMRAEKDSQHMHDHHGINHVAEEMRNVAHGHFDHSEHPELHNDSHNAQTGANFEATDEWKEIPADAVLPHGLDIKLDFKSGQRMARKHQPKTDEEKHLPMPVPTDNAHSPPEKTIIEQQLDRILSSDSSIQQQTLEALDEEAHQISVGAALTHASNFGNLVILLGDESRKTRLIAATIISASVHNNPSAVEGVLMSNHLATIVSKLRVETDSQILRRIVAILANMAELNMAGTRYQFVNAQGFDVLDKVLIRGVDHFIFERAMVFLAALAREEPLGHHDDPLVLLERHLPSAHDHFDESLAMSFQPLCHSEVPHIPPRFPHIVAFYALLLQKQQAEQAERQTESQRRLERAAMDVDANFKNWLQFRDPFMESHERIMVFQRQVTGHESESATSTSVRSLRHPNGSSPELTVRHLNESTDLDPTTFNLFRKLKYGD</sequence>
<dbReference type="AlphaFoldDB" id="A0A2H9TL31"/>
<dbReference type="EMBL" id="MTSL01000121">
    <property type="protein sequence ID" value="PJF18471.1"/>
    <property type="molecule type" value="Genomic_DNA"/>
</dbReference>
<evidence type="ECO:0000256" key="8">
    <source>
        <dbReference type="ARBA" id="ARBA00023010"/>
    </source>
</evidence>
<keyword evidence="4" id="KW-0813">Transport</keyword>
<proteinExistence type="inferred from homology"/>
<evidence type="ECO:0000256" key="1">
    <source>
        <dbReference type="ARBA" id="ARBA00010588"/>
    </source>
</evidence>
<reference evidence="11 12" key="1">
    <citation type="submission" date="2016-10" db="EMBL/GenBank/DDBJ databases">
        <title>The genome of Paramicrosporidium saccamoebae is the missing link in understanding Cryptomycota and Microsporidia evolution.</title>
        <authorList>
            <person name="Quandt C.A."/>
            <person name="Beaudet D."/>
            <person name="Corsaro D."/>
            <person name="Michel R."/>
            <person name="Corradi N."/>
            <person name="James T."/>
        </authorList>
    </citation>
    <scope>NUCLEOTIDE SEQUENCE [LARGE SCALE GENOMIC DNA]</scope>
    <source>
        <strain evidence="11 12">KSL3</strain>
    </source>
</reference>
<feature type="compositionally biased region" description="Polar residues" evidence="9">
    <location>
        <begin position="454"/>
        <end position="472"/>
    </location>
</feature>
<name>A0A2H9TL31_9FUNG</name>
<dbReference type="GO" id="GO:0015031">
    <property type="term" value="P:protein transport"/>
    <property type="evidence" value="ECO:0007669"/>
    <property type="project" value="UniProtKB-KW"/>
</dbReference>
<evidence type="ECO:0000313" key="12">
    <source>
        <dbReference type="Proteomes" id="UP000240830"/>
    </source>
</evidence>
<comment type="caution">
    <text evidence="11">The sequence shown here is derived from an EMBL/GenBank/DDBJ whole genome shotgun (WGS) entry which is preliminary data.</text>
</comment>
<keyword evidence="6" id="KW-0256">Endoplasmic reticulum</keyword>
<keyword evidence="5" id="KW-0732">Signal</keyword>
<keyword evidence="10" id="KW-0472">Membrane</keyword>
<keyword evidence="10" id="KW-1133">Transmembrane helix</keyword>
<dbReference type="OrthoDB" id="448649at2759"/>
<dbReference type="GO" id="GO:0005783">
    <property type="term" value="C:endoplasmic reticulum"/>
    <property type="evidence" value="ECO:0007669"/>
    <property type="project" value="InterPro"/>
</dbReference>
<keyword evidence="10" id="KW-0812">Transmembrane</keyword>
<comment type="subunit">
    <text evidence="2">Interacts with KAR2.</text>
</comment>
<dbReference type="SUPFAM" id="SSF48371">
    <property type="entry name" value="ARM repeat"/>
    <property type="match status" value="1"/>
</dbReference>
<keyword evidence="12" id="KW-1185">Reference proteome</keyword>
<gene>
    <name evidence="11" type="ORF">PSACC_01714</name>
</gene>
<dbReference type="Gene3D" id="1.25.10.10">
    <property type="entry name" value="Leucine-rich Repeat Variant"/>
    <property type="match status" value="1"/>
</dbReference>
<dbReference type="InterPro" id="IPR050693">
    <property type="entry name" value="Hsp70_NEF-Inhibitors"/>
</dbReference>
<keyword evidence="7" id="KW-0653">Protein transport</keyword>
<evidence type="ECO:0000256" key="10">
    <source>
        <dbReference type="SAM" id="Phobius"/>
    </source>
</evidence>
<accession>A0A2H9TL31</accession>
<dbReference type="PANTHER" id="PTHR19316:SF34">
    <property type="entry name" value="NUCLEOTIDE EXCHANGE FACTOR SIL1"/>
    <property type="match status" value="1"/>
</dbReference>
<dbReference type="InterPro" id="IPR031884">
    <property type="entry name" value="Sil1_fungi"/>
</dbReference>
<evidence type="ECO:0000256" key="7">
    <source>
        <dbReference type="ARBA" id="ARBA00022927"/>
    </source>
</evidence>
<evidence type="ECO:0000256" key="3">
    <source>
        <dbReference type="ARBA" id="ARBA00015352"/>
    </source>
</evidence>
<keyword evidence="8" id="KW-0811">Translocation</keyword>
<feature type="region of interest" description="Disordered" evidence="9">
    <location>
        <begin position="150"/>
        <end position="174"/>
    </location>
</feature>
<evidence type="ECO:0000256" key="5">
    <source>
        <dbReference type="ARBA" id="ARBA00022729"/>
    </source>
</evidence>
<evidence type="ECO:0000256" key="4">
    <source>
        <dbReference type="ARBA" id="ARBA00022448"/>
    </source>
</evidence>
<evidence type="ECO:0000256" key="2">
    <source>
        <dbReference type="ARBA" id="ARBA00011799"/>
    </source>
</evidence>
<organism evidence="11 12">
    <name type="scientific">Paramicrosporidium saccamoebae</name>
    <dbReference type="NCBI Taxonomy" id="1246581"/>
    <lineage>
        <taxon>Eukaryota</taxon>
        <taxon>Fungi</taxon>
        <taxon>Fungi incertae sedis</taxon>
        <taxon>Cryptomycota</taxon>
        <taxon>Cryptomycota incertae sedis</taxon>
        <taxon>Paramicrosporidium</taxon>
    </lineage>
</organism>
<feature type="transmembrane region" description="Helical" evidence="10">
    <location>
        <begin position="39"/>
        <end position="57"/>
    </location>
</feature>
<dbReference type="InterPro" id="IPR016024">
    <property type="entry name" value="ARM-type_fold"/>
</dbReference>
<evidence type="ECO:0000256" key="6">
    <source>
        <dbReference type="ARBA" id="ARBA00022824"/>
    </source>
</evidence>
<evidence type="ECO:0000256" key="9">
    <source>
        <dbReference type="SAM" id="MobiDB-lite"/>
    </source>
</evidence>
<dbReference type="Pfam" id="PF16782">
    <property type="entry name" value="SIL1"/>
    <property type="match status" value="1"/>
</dbReference>
<dbReference type="PANTHER" id="PTHR19316">
    <property type="entry name" value="PROTEIN FOLDING REGULATOR"/>
    <property type="match status" value="1"/>
</dbReference>
<dbReference type="GO" id="GO:0000774">
    <property type="term" value="F:adenyl-nucleotide exchange factor activity"/>
    <property type="evidence" value="ECO:0007669"/>
    <property type="project" value="InterPro"/>
</dbReference>
<protein>
    <recommendedName>
        <fullName evidence="3">Nucleotide exchange factor SIL1</fullName>
    </recommendedName>
</protein>
<feature type="region of interest" description="Disordered" evidence="9">
    <location>
        <begin position="447"/>
        <end position="474"/>
    </location>
</feature>
<evidence type="ECO:0000313" key="11">
    <source>
        <dbReference type="EMBL" id="PJF18471.1"/>
    </source>
</evidence>
<dbReference type="Proteomes" id="UP000240830">
    <property type="component" value="Unassembled WGS sequence"/>
</dbReference>
<comment type="similarity">
    <text evidence="1">Belongs to the SIL1 family.</text>
</comment>
<dbReference type="InterPro" id="IPR011989">
    <property type="entry name" value="ARM-like"/>
</dbReference>